<feature type="compositionally biased region" description="Low complexity" evidence="1">
    <location>
        <begin position="751"/>
        <end position="766"/>
    </location>
</feature>
<dbReference type="Proteomes" id="UP000509510">
    <property type="component" value="Chromosome IV"/>
</dbReference>
<feature type="compositionally biased region" description="Polar residues" evidence="1">
    <location>
        <begin position="794"/>
        <end position="808"/>
    </location>
</feature>
<feature type="compositionally biased region" description="Polar residues" evidence="1">
    <location>
        <begin position="75"/>
        <end position="98"/>
    </location>
</feature>
<feature type="region of interest" description="Disordered" evidence="1">
    <location>
        <begin position="620"/>
        <end position="924"/>
    </location>
</feature>
<dbReference type="AlphaFoldDB" id="A0A7H8R527"/>
<feature type="compositionally biased region" description="Polar residues" evidence="1">
    <location>
        <begin position="620"/>
        <end position="629"/>
    </location>
</feature>
<organism evidence="3 4">
    <name type="scientific">Talaromyces rugulosus</name>
    <name type="common">Penicillium rugulosum</name>
    <dbReference type="NCBI Taxonomy" id="121627"/>
    <lineage>
        <taxon>Eukaryota</taxon>
        <taxon>Fungi</taxon>
        <taxon>Dikarya</taxon>
        <taxon>Ascomycota</taxon>
        <taxon>Pezizomycotina</taxon>
        <taxon>Eurotiomycetes</taxon>
        <taxon>Eurotiomycetidae</taxon>
        <taxon>Eurotiales</taxon>
        <taxon>Trichocomaceae</taxon>
        <taxon>Talaromyces</taxon>
        <taxon>Talaromyces sect. Islandici</taxon>
    </lineage>
</organism>
<accession>A0A7H8R527</accession>
<dbReference type="EMBL" id="CP055901">
    <property type="protein sequence ID" value="QKX61088.1"/>
    <property type="molecule type" value="Genomic_DNA"/>
</dbReference>
<dbReference type="InterPro" id="IPR045107">
    <property type="entry name" value="SAC3/GANP/THP3"/>
</dbReference>
<gene>
    <name evidence="3" type="ORF">TRUGW13939_08234</name>
</gene>
<reference evidence="4" key="1">
    <citation type="submission" date="2020-06" db="EMBL/GenBank/DDBJ databases">
        <title>A chromosome-scale genome assembly of Talaromyces rugulosus W13939.</title>
        <authorList>
            <person name="Wang B."/>
            <person name="Guo L."/>
            <person name="Ye K."/>
            <person name="Wang L."/>
        </authorList>
    </citation>
    <scope>NUCLEOTIDE SEQUENCE [LARGE SCALE GENOMIC DNA]</scope>
    <source>
        <strain evidence="4">W13939</strain>
    </source>
</reference>
<feature type="compositionally biased region" description="Polar residues" evidence="1">
    <location>
        <begin position="674"/>
        <end position="685"/>
    </location>
</feature>
<feature type="region of interest" description="Disordered" evidence="1">
    <location>
        <begin position="1"/>
        <end position="202"/>
    </location>
</feature>
<dbReference type="GO" id="GO:0005737">
    <property type="term" value="C:cytoplasm"/>
    <property type="evidence" value="ECO:0007669"/>
    <property type="project" value="TreeGrafter"/>
</dbReference>
<dbReference type="OrthoDB" id="264795at2759"/>
<feature type="domain" description="SAC3/GANP/THP3 conserved" evidence="2">
    <location>
        <begin position="208"/>
        <end position="528"/>
    </location>
</feature>
<feature type="compositionally biased region" description="Low complexity" evidence="1">
    <location>
        <begin position="777"/>
        <end position="790"/>
    </location>
</feature>
<feature type="region of interest" description="Disordered" evidence="1">
    <location>
        <begin position="1106"/>
        <end position="1154"/>
    </location>
</feature>
<proteinExistence type="predicted"/>
<sequence>MPKSGSVLGATHTGQNDATAPGRGRGRGRAANGMKPFASRRGGVPARGRGRGQQPSQPAGNNAGTKLGTEPFAGTASSNSPFAQIKNNNSFLSANGSSAPLMFGKPSPTPESTTVTGFGAPSVVSTAMENNVDHARDPRPGAASKRLAHSKPTPAPRSNGGGKTVDYQERYEKLKAARNKQRETPVKPGTADPSQAQNKTPVGTCTAMCPEFERVERMVQKMIDKCEKSIDPSTDTLETRELKMVKRFRRSAAGYDEQLPSDIRTPSTLLQTMNYLIRYILSGPEPLGLIHKFVWDRTRSIRNDFSVQQLTKIEDVKIAAKCLERIARFHIVSLHLLSSPDNEEQFDHHQEREQLNNTMLSLMHYYEDNRDRIDFPNEAEFRAYYIVLAIHDQRHDIEDRVQRWPQEILEHPKVQVALDLLAASGNAWDYQSVLDDLRPNAIAQGFYERFFSLVDSPAVSYLMGCVAEIYFSSVRQTAIRSIWKACCRVPISQQHKNEDWTLDELTRTLYFDDHMQTEEFLEEQGLQLMERDDGVPYLNWGSSSIDTVDFNPSSRHTFSRSYVETKRGCRTLAAIILGLNVQQAASRGMVDLSLVELPDSPIENEEDNELFVRQDEPNDTEMSAMQNDQPSNPFFPPPAPLEKPEVLSSQPSLSIFGSSTEPKAPHNPFASNIPPITSSTEQPKSVFSFPSPFQNTNTTSTSESSSTITSAAAPPGPFSSWPLSSQGPSFSATPAPVTSAEPSNPRPSWLPAFPSSTTSQASPSTSVLQTSKPLFGSTPPSFISPFTSQPKFGDTSTTAVSTETSNTLSFGPSAPASSFAIPAPSANQFSSIVPEPSTIAQPEPVAAENPQPSFAAQSSIFSNQPLVQDTSLLSSIPPAQDSVEPIPSVEEVESPSNTPPMEEQEPIVESPPISEASAEENQEFRNSWIETLRQAAMSKRKIPPNRKRPFEAEPQVPRARKPNALPLQVQDAPNQAVPKPAPARPKPKKASLALASIAPLPTLPILEQVKKMTQIRKQEDEVESTRSSQIDEDELLLSAARIAAEQLKNGPRLLEHTPDYSYLDPLRSSTYLGRSTSSARSSLNTPSPYARINGYEVALAPETPLGLGRTLSRTEQRLRLTGGKGLAYKPLQRTPDQETETGKKAKRKKLKNGS</sequence>
<feature type="compositionally biased region" description="Polar residues" evidence="1">
    <location>
        <begin position="721"/>
        <end position="732"/>
    </location>
</feature>
<feature type="compositionally biased region" description="Low complexity" evidence="1">
    <location>
        <begin position="39"/>
        <end position="60"/>
    </location>
</feature>
<feature type="compositionally biased region" description="Polar residues" evidence="1">
    <location>
        <begin position="850"/>
        <end position="874"/>
    </location>
</feature>
<dbReference type="RefSeq" id="XP_035347263.1">
    <property type="nucleotide sequence ID" value="XM_035491370.1"/>
</dbReference>
<feature type="compositionally biased region" description="Basic residues" evidence="1">
    <location>
        <begin position="938"/>
        <end position="947"/>
    </location>
</feature>
<evidence type="ECO:0000313" key="3">
    <source>
        <dbReference type="EMBL" id="QKX61088.1"/>
    </source>
</evidence>
<evidence type="ECO:0000256" key="1">
    <source>
        <dbReference type="SAM" id="MobiDB-lite"/>
    </source>
</evidence>
<name>A0A7H8R527_TALRU</name>
<dbReference type="KEGG" id="trg:TRUGW13939_08234"/>
<dbReference type="GeneID" id="55995723"/>
<evidence type="ECO:0000313" key="4">
    <source>
        <dbReference type="Proteomes" id="UP000509510"/>
    </source>
</evidence>
<protein>
    <recommendedName>
        <fullName evidence="2">SAC3/GANP/THP3 conserved domain-containing protein</fullName>
    </recommendedName>
</protein>
<feature type="compositionally biased region" description="Low complexity" evidence="1">
    <location>
        <begin position="809"/>
        <end position="826"/>
    </location>
</feature>
<keyword evidence="4" id="KW-1185">Reference proteome</keyword>
<dbReference type="GO" id="GO:0070390">
    <property type="term" value="C:transcription export complex 2"/>
    <property type="evidence" value="ECO:0007669"/>
    <property type="project" value="TreeGrafter"/>
</dbReference>
<dbReference type="InterPro" id="IPR005062">
    <property type="entry name" value="SAC3/GANP/THP3_conserved"/>
</dbReference>
<evidence type="ECO:0000259" key="2">
    <source>
        <dbReference type="Pfam" id="PF03399"/>
    </source>
</evidence>
<feature type="compositionally biased region" description="Polar residues" evidence="1">
    <location>
        <begin position="192"/>
        <end position="202"/>
    </location>
</feature>
<dbReference type="PANTHER" id="PTHR12436:SF3">
    <property type="entry name" value="GERMINAL-CENTER ASSOCIATED NUCLEAR PROTEIN"/>
    <property type="match status" value="1"/>
</dbReference>
<dbReference type="Pfam" id="PF03399">
    <property type="entry name" value="SAC3_GANP"/>
    <property type="match status" value="1"/>
</dbReference>
<feature type="compositionally biased region" description="Basic and acidic residues" evidence="1">
    <location>
        <begin position="166"/>
        <end position="185"/>
    </location>
</feature>
<feature type="region of interest" description="Disordered" evidence="1">
    <location>
        <begin position="937"/>
        <end position="990"/>
    </location>
</feature>
<feature type="compositionally biased region" description="Low complexity" evidence="1">
    <location>
        <begin position="696"/>
        <end position="710"/>
    </location>
</feature>
<dbReference type="PANTHER" id="PTHR12436">
    <property type="entry name" value="80 KDA MCM3-ASSOCIATED PROTEIN"/>
    <property type="match status" value="1"/>
</dbReference>
<dbReference type="Gene3D" id="1.25.40.990">
    <property type="match status" value="1"/>
</dbReference>
<feature type="compositionally biased region" description="Basic residues" evidence="1">
    <location>
        <begin position="1144"/>
        <end position="1154"/>
    </location>
</feature>
<dbReference type="GO" id="GO:0006406">
    <property type="term" value="P:mRNA export from nucleus"/>
    <property type="evidence" value="ECO:0007669"/>
    <property type="project" value="TreeGrafter"/>
</dbReference>
<feature type="compositionally biased region" description="Polar residues" evidence="1">
    <location>
        <begin position="647"/>
        <end position="661"/>
    </location>
</feature>